<dbReference type="Pfam" id="PF00266">
    <property type="entry name" value="Aminotran_5"/>
    <property type="match status" value="1"/>
</dbReference>
<evidence type="ECO:0000259" key="1">
    <source>
        <dbReference type="Pfam" id="PF00266"/>
    </source>
</evidence>
<dbReference type="Proteomes" id="UP001601976">
    <property type="component" value="Unassembled WGS sequence"/>
</dbReference>
<feature type="domain" description="Aminotransferase class V" evidence="1">
    <location>
        <begin position="68"/>
        <end position="387"/>
    </location>
</feature>
<dbReference type="InterPro" id="IPR015424">
    <property type="entry name" value="PyrdxlP-dep_Trfase"/>
</dbReference>
<dbReference type="PANTHER" id="PTHR43586">
    <property type="entry name" value="CYSTEINE DESULFURASE"/>
    <property type="match status" value="1"/>
</dbReference>
<keyword evidence="2" id="KW-0032">Aminotransferase</keyword>
<gene>
    <name evidence="2" type="ORF">ACFYWW_17430</name>
</gene>
<comment type="caution">
    <text evidence="2">The sequence shown here is derived from an EMBL/GenBank/DDBJ whole genome shotgun (WGS) entry which is preliminary data.</text>
</comment>
<evidence type="ECO:0000313" key="3">
    <source>
        <dbReference type="Proteomes" id="UP001601976"/>
    </source>
</evidence>
<protein>
    <submittedName>
        <fullName evidence="2">Aminotransferase class V-fold PLP-dependent enzyme</fullName>
    </submittedName>
</protein>
<dbReference type="EMBL" id="JBIAPK010000005">
    <property type="protein sequence ID" value="MFF3340495.1"/>
    <property type="molecule type" value="Genomic_DNA"/>
</dbReference>
<dbReference type="InterPro" id="IPR015421">
    <property type="entry name" value="PyrdxlP-dep_Trfase_major"/>
</dbReference>
<evidence type="ECO:0000313" key="2">
    <source>
        <dbReference type="EMBL" id="MFF3340495.1"/>
    </source>
</evidence>
<name>A0ABW6RG34_9ACTN</name>
<dbReference type="RefSeq" id="WP_251015486.1">
    <property type="nucleotide sequence ID" value="NZ_JBEXNP010000006.1"/>
</dbReference>
<dbReference type="Gene3D" id="3.90.1150.10">
    <property type="entry name" value="Aspartate Aminotransferase, domain 1"/>
    <property type="match status" value="1"/>
</dbReference>
<dbReference type="InterPro" id="IPR015422">
    <property type="entry name" value="PyrdxlP-dep_Trfase_small"/>
</dbReference>
<reference evidence="2 3" key="1">
    <citation type="submission" date="2024-10" db="EMBL/GenBank/DDBJ databases">
        <title>The Natural Products Discovery Center: Release of the First 8490 Sequenced Strains for Exploring Actinobacteria Biosynthetic Diversity.</title>
        <authorList>
            <person name="Kalkreuter E."/>
            <person name="Kautsar S.A."/>
            <person name="Yang D."/>
            <person name="Bader C.D."/>
            <person name="Teijaro C.N."/>
            <person name="Fluegel L."/>
            <person name="Davis C.M."/>
            <person name="Simpson J.R."/>
            <person name="Lauterbach L."/>
            <person name="Steele A.D."/>
            <person name="Gui C."/>
            <person name="Meng S."/>
            <person name="Li G."/>
            <person name="Viehrig K."/>
            <person name="Ye F."/>
            <person name="Su P."/>
            <person name="Kiefer A.F."/>
            <person name="Nichols A."/>
            <person name="Cepeda A.J."/>
            <person name="Yan W."/>
            <person name="Fan B."/>
            <person name="Jiang Y."/>
            <person name="Adhikari A."/>
            <person name="Zheng C.-J."/>
            <person name="Schuster L."/>
            <person name="Cowan T.M."/>
            <person name="Smanski M.J."/>
            <person name="Chevrette M.G."/>
            <person name="De Carvalho L.P.S."/>
            <person name="Shen B."/>
        </authorList>
    </citation>
    <scope>NUCLEOTIDE SEQUENCE [LARGE SCALE GENOMIC DNA]</scope>
    <source>
        <strain evidence="2 3">NPDC003029</strain>
    </source>
</reference>
<accession>A0ABW6RG34</accession>
<dbReference type="PANTHER" id="PTHR43586:SF15">
    <property type="entry name" value="BLR3095 PROTEIN"/>
    <property type="match status" value="1"/>
</dbReference>
<proteinExistence type="predicted"/>
<dbReference type="Gene3D" id="3.40.640.10">
    <property type="entry name" value="Type I PLP-dependent aspartate aminotransferase-like (Major domain)"/>
    <property type="match status" value="1"/>
</dbReference>
<dbReference type="InterPro" id="IPR000192">
    <property type="entry name" value="Aminotrans_V_dom"/>
</dbReference>
<sequence length="413" mass="43959">MSRGSAATAPSPAPMAPAVAPVTAAAFRRSFPMLERTVHLASCSLGARSDAVDEALERMQEAVAAHGAPWARFEEEIEEARQRFAALIGAGPDQIAILPNASIGAYQVVSTLSLETRVDIVTTVEEFPSVAHVWLAQQPRGARVIFTGDQGTGRIRPADYLAAMGDGTALVSVPMSTYQFAERPAVAEIVEAGRAAGALTFVDAYQAVGVMPVDVADIGCDYLVAGTMKYLAGLPGLAFLYARSGLMGDQDPQLTGWFGRVEPMAFNPLRLDFPAIARRFETGTPAVSAVYAANAALDLFRDVDLADVRRHISALTDRTARTLVAQGERVRKAETPELQGAHLGLYDADPRALAGWLAGQGIAVSPRGPVVRLSFHYYNSTDDVEALCQAMREFRALTGPALSVPLPKVRPAA</sequence>
<keyword evidence="3" id="KW-1185">Reference proteome</keyword>
<dbReference type="GO" id="GO:0008483">
    <property type="term" value="F:transaminase activity"/>
    <property type="evidence" value="ECO:0007669"/>
    <property type="project" value="UniProtKB-KW"/>
</dbReference>
<organism evidence="2 3">
    <name type="scientific">Streptomyces flavidovirens</name>
    <dbReference type="NCBI Taxonomy" id="67298"/>
    <lineage>
        <taxon>Bacteria</taxon>
        <taxon>Bacillati</taxon>
        <taxon>Actinomycetota</taxon>
        <taxon>Actinomycetes</taxon>
        <taxon>Kitasatosporales</taxon>
        <taxon>Streptomycetaceae</taxon>
        <taxon>Streptomyces</taxon>
    </lineage>
</organism>
<keyword evidence="2" id="KW-0808">Transferase</keyword>
<dbReference type="SUPFAM" id="SSF53383">
    <property type="entry name" value="PLP-dependent transferases"/>
    <property type="match status" value="1"/>
</dbReference>